<evidence type="ECO:0000256" key="5">
    <source>
        <dbReference type="ARBA" id="ARBA00022723"/>
    </source>
</evidence>
<keyword evidence="8" id="KW-0051">Antiviral defense</keyword>
<evidence type="ECO:0000256" key="10">
    <source>
        <dbReference type="ARBA" id="ARBA00048173"/>
    </source>
</evidence>
<evidence type="ECO:0000256" key="7">
    <source>
        <dbReference type="ARBA" id="ARBA00022918"/>
    </source>
</evidence>
<evidence type="ECO:0000256" key="8">
    <source>
        <dbReference type="ARBA" id="ARBA00023118"/>
    </source>
</evidence>
<evidence type="ECO:0000313" key="12">
    <source>
        <dbReference type="EMBL" id="CZQ91201.1"/>
    </source>
</evidence>
<dbReference type="InterPro" id="IPR000477">
    <property type="entry name" value="RT_dom"/>
</dbReference>
<evidence type="ECO:0000313" key="13">
    <source>
        <dbReference type="EMBL" id="SFH69062.1"/>
    </source>
</evidence>
<dbReference type="EC" id="2.7.7.49" evidence="1"/>
<keyword evidence="4" id="KW-0548">Nucleotidyltransferase</keyword>
<keyword evidence="6" id="KW-0460">Magnesium</keyword>
<accession>A0AB38BGV2</accession>
<dbReference type="Proteomes" id="UP000199686">
    <property type="component" value="Unassembled WGS sequence"/>
</dbReference>
<dbReference type="InterPro" id="IPR000123">
    <property type="entry name" value="Reverse_transcriptase_msDNA"/>
</dbReference>
<dbReference type="Pfam" id="PF00078">
    <property type="entry name" value="RVT_1"/>
    <property type="match status" value="1"/>
</dbReference>
<dbReference type="AlphaFoldDB" id="A0AB38BGV2"/>
<dbReference type="PANTHER" id="PTHR34047:SF8">
    <property type="entry name" value="PROTEIN YKFC"/>
    <property type="match status" value="1"/>
</dbReference>
<dbReference type="PROSITE" id="PS50878">
    <property type="entry name" value="RT_POL"/>
    <property type="match status" value="1"/>
</dbReference>
<dbReference type="GO" id="GO:0003964">
    <property type="term" value="F:RNA-directed DNA polymerase activity"/>
    <property type="evidence" value="ECO:0007669"/>
    <property type="project" value="UniProtKB-KW"/>
</dbReference>
<dbReference type="CDD" id="cd01651">
    <property type="entry name" value="RT_G2_intron"/>
    <property type="match status" value="1"/>
</dbReference>
<dbReference type="Gene3D" id="3.30.70.270">
    <property type="match status" value="1"/>
</dbReference>
<dbReference type="EMBL" id="FJMZ01000012">
    <property type="protein sequence ID" value="CZQ91201.1"/>
    <property type="molecule type" value="Genomic_DNA"/>
</dbReference>
<reference evidence="12 14" key="1">
    <citation type="submission" date="2016-02" db="EMBL/GenBank/DDBJ databases">
        <authorList>
            <person name="Strepis N."/>
        </authorList>
    </citation>
    <scope>NUCLEOTIDE SEQUENCE [LARGE SCALE GENOMIC DNA]</scope>
    <source>
        <strain evidence="12">Trichococcus flocculiformis</strain>
    </source>
</reference>
<dbReference type="GO" id="GO:0051607">
    <property type="term" value="P:defense response to virus"/>
    <property type="evidence" value="ECO:0007669"/>
    <property type="project" value="UniProtKB-KW"/>
</dbReference>
<dbReference type="EMBL" id="FOQC01000009">
    <property type="protein sequence ID" value="SFH69062.1"/>
    <property type="molecule type" value="Genomic_DNA"/>
</dbReference>
<dbReference type="InterPro" id="IPR043502">
    <property type="entry name" value="DNA/RNA_pol_sf"/>
</dbReference>
<reference evidence="13 15" key="2">
    <citation type="submission" date="2016-10" db="EMBL/GenBank/DDBJ databases">
        <authorList>
            <person name="Varghese N."/>
            <person name="Submissions S."/>
        </authorList>
    </citation>
    <scope>NUCLEOTIDE SEQUENCE [LARGE SCALE GENOMIC DNA]</scope>
    <source>
        <strain evidence="13 15">DSM 2094</strain>
    </source>
</reference>
<keyword evidence="3" id="KW-0808">Transferase</keyword>
<evidence type="ECO:0000256" key="2">
    <source>
        <dbReference type="ARBA" id="ARBA00022457"/>
    </source>
</evidence>
<proteinExistence type="inferred from homology"/>
<evidence type="ECO:0000256" key="3">
    <source>
        <dbReference type="ARBA" id="ARBA00022679"/>
    </source>
</evidence>
<dbReference type="InterPro" id="IPR030931">
    <property type="entry name" value="Group_II_RT_mat"/>
</dbReference>
<dbReference type="PRINTS" id="PR00866">
    <property type="entry name" value="RNADNAPOLMS"/>
</dbReference>
<dbReference type="SUPFAM" id="SSF56672">
    <property type="entry name" value="DNA/RNA polymerases"/>
    <property type="match status" value="1"/>
</dbReference>
<evidence type="ECO:0000256" key="6">
    <source>
        <dbReference type="ARBA" id="ARBA00022842"/>
    </source>
</evidence>
<comment type="caution">
    <text evidence="13">The sequence shown here is derived from an EMBL/GenBank/DDBJ whole genome shotgun (WGS) entry which is preliminary data.</text>
</comment>
<organism evidence="13 15">
    <name type="scientific">Trichococcus flocculiformis</name>
    <dbReference type="NCBI Taxonomy" id="82803"/>
    <lineage>
        <taxon>Bacteria</taxon>
        <taxon>Bacillati</taxon>
        <taxon>Bacillota</taxon>
        <taxon>Bacilli</taxon>
        <taxon>Lactobacillales</taxon>
        <taxon>Carnobacteriaceae</taxon>
        <taxon>Trichococcus</taxon>
    </lineage>
</organism>
<dbReference type="GO" id="GO:0046872">
    <property type="term" value="F:metal ion binding"/>
    <property type="evidence" value="ECO:0007669"/>
    <property type="project" value="UniProtKB-KW"/>
</dbReference>
<evidence type="ECO:0000259" key="11">
    <source>
        <dbReference type="PROSITE" id="PS50878"/>
    </source>
</evidence>
<dbReference type="RefSeq" id="WP_256957859.1">
    <property type="nucleotide sequence ID" value="NZ_FJMZ01000012.1"/>
</dbReference>
<evidence type="ECO:0000256" key="1">
    <source>
        <dbReference type="ARBA" id="ARBA00012493"/>
    </source>
</evidence>
<evidence type="ECO:0000313" key="15">
    <source>
        <dbReference type="Proteomes" id="UP000199686"/>
    </source>
</evidence>
<dbReference type="Proteomes" id="UP000195947">
    <property type="component" value="Unassembled WGS sequence"/>
</dbReference>
<dbReference type="PANTHER" id="PTHR34047">
    <property type="entry name" value="NUCLEAR INTRON MATURASE 1, MITOCHONDRIAL-RELATED"/>
    <property type="match status" value="1"/>
</dbReference>
<evidence type="ECO:0000256" key="4">
    <source>
        <dbReference type="ARBA" id="ARBA00022695"/>
    </source>
</evidence>
<comment type="catalytic activity">
    <reaction evidence="10">
        <text>DNA(n) + a 2'-deoxyribonucleoside 5'-triphosphate = DNA(n+1) + diphosphate</text>
        <dbReference type="Rhea" id="RHEA:22508"/>
        <dbReference type="Rhea" id="RHEA-COMP:17339"/>
        <dbReference type="Rhea" id="RHEA-COMP:17340"/>
        <dbReference type="ChEBI" id="CHEBI:33019"/>
        <dbReference type="ChEBI" id="CHEBI:61560"/>
        <dbReference type="ChEBI" id="CHEBI:173112"/>
        <dbReference type="EC" id="2.7.7.49"/>
    </reaction>
</comment>
<name>A0AB38BGV2_9LACT</name>
<comment type="similarity">
    <text evidence="9">Belongs to the bacterial reverse transcriptase family.</text>
</comment>
<keyword evidence="2" id="KW-0515">Mutator protein</keyword>
<dbReference type="InterPro" id="IPR051083">
    <property type="entry name" value="GrpII_Intron_Splice-Mob/Def"/>
</dbReference>
<dbReference type="InterPro" id="IPR043128">
    <property type="entry name" value="Rev_trsase/Diguanyl_cyclase"/>
</dbReference>
<gene>
    <name evidence="13" type="ORF">SAMN04488507_100941</name>
    <name evidence="12" type="ORF">TFLO_1399</name>
</gene>
<keyword evidence="7 13" id="KW-0695">RNA-directed DNA polymerase</keyword>
<dbReference type="GO" id="GO:0003723">
    <property type="term" value="F:RNA binding"/>
    <property type="evidence" value="ECO:0007669"/>
    <property type="project" value="InterPro"/>
</dbReference>
<protein>
    <recommendedName>
        <fullName evidence="1">RNA-directed DNA polymerase</fullName>
        <ecNumber evidence="1">2.7.7.49</ecNumber>
    </recommendedName>
</protein>
<keyword evidence="5" id="KW-0479">Metal-binding</keyword>
<evidence type="ECO:0000313" key="14">
    <source>
        <dbReference type="Proteomes" id="UP000195947"/>
    </source>
</evidence>
<sequence length="318" mass="36530">METKEIWRSVERYSMDMKKQDGITLIEKIATPSNLMVACEKVYKNKGAAGIDGITVFEIDEHMAKYQKAIIAKLLDGTYEPQPVKRVSIPKENGSMRNLGIPVVRDRVVQQAILQIIEPLIDPHFSKYSFGFRKGRSAHDAIKQAEKYIEDGYKTIVDCDLKNYFDMVNHQKLMVYLREFIQDEIVLKLIWSFLRSGIMEQDVFIQSYKGTPQGGVFSPLLANIYLNQLDRELEKRGHRFVRYADDFCIYVKTPRAGERVLASVTTFLEKKLKLMVNTDKSKVTTPGSAKFLGFTIWKTMGKSEAVHIRRLNKNSAND</sequence>
<dbReference type="NCBIfam" id="TIGR04416">
    <property type="entry name" value="group_II_RT_mat"/>
    <property type="match status" value="1"/>
</dbReference>
<keyword evidence="14" id="KW-1185">Reference proteome</keyword>
<evidence type="ECO:0000256" key="9">
    <source>
        <dbReference type="ARBA" id="ARBA00034120"/>
    </source>
</evidence>
<feature type="domain" description="Reverse transcriptase" evidence="11">
    <location>
        <begin position="70"/>
        <end position="296"/>
    </location>
</feature>